<feature type="region of interest" description="Disordered" evidence="3">
    <location>
        <begin position="1"/>
        <end position="33"/>
    </location>
</feature>
<protein>
    <submittedName>
        <fullName evidence="5">TetR family transcriptional regulator</fullName>
    </submittedName>
</protein>
<proteinExistence type="predicted"/>
<dbReference type="EMBL" id="AP024255">
    <property type="protein sequence ID" value="BCO97941.1"/>
    <property type="molecule type" value="Genomic_DNA"/>
</dbReference>
<feature type="domain" description="HTH tetR-type" evidence="4">
    <location>
        <begin position="30"/>
        <end position="90"/>
    </location>
</feature>
<dbReference type="Pfam" id="PF00440">
    <property type="entry name" value="TetR_N"/>
    <property type="match status" value="1"/>
</dbReference>
<evidence type="ECO:0000313" key="5">
    <source>
        <dbReference type="EMBL" id="BCO97941.1"/>
    </source>
</evidence>
<gene>
    <name evidence="5" type="ORF">MINTM018_07110</name>
</gene>
<reference evidence="5 6" key="1">
    <citation type="submission" date="2020-12" db="EMBL/GenBank/DDBJ databases">
        <title>Genome sequence of clinical Mycobacterium intracellulare strains.</title>
        <authorList>
            <person name="Tateishi Y."/>
            <person name="Matsumoto S."/>
            <person name="Fukushima Y."/>
            <person name="Nakajima C."/>
            <person name="Suzuki Y."/>
        </authorList>
    </citation>
    <scope>NUCLEOTIDE SEQUENCE [LARGE SCALE GENOMIC DNA]</scope>
    <source>
        <strain evidence="5 6">M018</strain>
    </source>
</reference>
<dbReference type="SUPFAM" id="SSF46689">
    <property type="entry name" value="Homeodomain-like"/>
    <property type="match status" value="1"/>
</dbReference>
<dbReference type="PROSITE" id="PS50977">
    <property type="entry name" value="HTH_TETR_2"/>
    <property type="match status" value="1"/>
</dbReference>
<keyword evidence="1 2" id="KW-0238">DNA-binding</keyword>
<name>A0A7R7MSK5_MYCIT</name>
<dbReference type="InterPro" id="IPR009057">
    <property type="entry name" value="Homeodomain-like_sf"/>
</dbReference>
<dbReference type="Gene3D" id="1.10.357.10">
    <property type="entry name" value="Tetracycline Repressor, domain 2"/>
    <property type="match status" value="1"/>
</dbReference>
<dbReference type="AlphaFoldDB" id="A0A7R7MSK5"/>
<evidence type="ECO:0000256" key="2">
    <source>
        <dbReference type="PROSITE-ProRule" id="PRU00335"/>
    </source>
</evidence>
<dbReference type="PANTHER" id="PTHR30055">
    <property type="entry name" value="HTH-TYPE TRANSCRIPTIONAL REGULATOR RUTR"/>
    <property type="match status" value="1"/>
</dbReference>
<dbReference type="InterPro" id="IPR050109">
    <property type="entry name" value="HTH-type_TetR-like_transc_reg"/>
</dbReference>
<dbReference type="PRINTS" id="PR00455">
    <property type="entry name" value="HTHTETR"/>
</dbReference>
<dbReference type="PANTHER" id="PTHR30055:SF226">
    <property type="entry name" value="HTH-TYPE TRANSCRIPTIONAL REGULATOR PKSA"/>
    <property type="match status" value="1"/>
</dbReference>
<accession>A0A7R7MSK5</accession>
<evidence type="ECO:0000256" key="3">
    <source>
        <dbReference type="SAM" id="MobiDB-lite"/>
    </source>
</evidence>
<dbReference type="Proteomes" id="UP000595205">
    <property type="component" value="Chromosome"/>
</dbReference>
<evidence type="ECO:0000313" key="6">
    <source>
        <dbReference type="Proteomes" id="UP000595205"/>
    </source>
</evidence>
<sequence>MPTTDRAGRSSKAGVPNRAAARQPKRNPDAGARSKLIEATARIMREEGYAAATSRRVAAEAGVKQALVYYYFPTMDDLFVEVLRAGAETALTRMRALLSEDDPLRALWAMNSDTAVTALNAEFMALANHRKAIGAELKAYAERVRDIETAAVTMVLRANGVDLEEYPPVAISMLIAQVARSLCNESAVGVTQGHDELRAFAERQMSLLAAPAAASTPGR</sequence>
<evidence type="ECO:0000256" key="1">
    <source>
        <dbReference type="ARBA" id="ARBA00023125"/>
    </source>
</evidence>
<dbReference type="InterPro" id="IPR001647">
    <property type="entry name" value="HTH_TetR"/>
</dbReference>
<dbReference type="GO" id="GO:0003700">
    <property type="term" value="F:DNA-binding transcription factor activity"/>
    <property type="evidence" value="ECO:0007669"/>
    <property type="project" value="TreeGrafter"/>
</dbReference>
<organism evidence="5 6">
    <name type="scientific">Mycobacterium intracellulare</name>
    <dbReference type="NCBI Taxonomy" id="1767"/>
    <lineage>
        <taxon>Bacteria</taxon>
        <taxon>Bacillati</taxon>
        <taxon>Actinomycetota</taxon>
        <taxon>Actinomycetes</taxon>
        <taxon>Mycobacteriales</taxon>
        <taxon>Mycobacteriaceae</taxon>
        <taxon>Mycobacterium</taxon>
        <taxon>Mycobacterium avium complex (MAC)</taxon>
    </lineage>
</organism>
<dbReference type="GO" id="GO:0000976">
    <property type="term" value="F:transcription cis-regulatory region binding"/>
    <property type="evidence" value="ECO:0007669"/>
    <property type="project" value="TreeGrafter"/>
</dbReference>
<feature type="DNA-binding region" description="H-T-H motif" evidence="2">
    <location>
        <begin position="53"/>
        <end position="72"/>
    </location>
</feature>
<evidence type="ECO:0000259" key="4">
    <source>
        <dbReference type="PROSITE" id="PS50977"/>
    </source>
</evidence>